<evidence type="ECO:0008006" key="4">
    <source>
        <dbReference type="Google" id="ProtNLM"/>
    </source>
</evidence>
<dbReference type="NCBIfam" id="TIGR01509">
    <property type="entry name" value="HAD-SF-IA-v3"/>
    <property type="match status" value="1"/>
</dbReference>
<dbReference type="PRINTS" id="PR00413">
    <property type="entry name" value="HADHALOGNASE"/>
</dbReference>
<keyword evidence="3" id="KW-1185">Reference proteome</keyword>
<dbReference type="InterPro" id="IPR050155">
    <property type="entry name" value="HAD-like_hydrolase_sf"/>
</dbReference>
<dbReference type="SFLD" id="SFLDG01129">
    <property type="entry name" value="C1.5:_HAD__Beta-PGM__Phosphata"/>
    <property type="match status" value="1"/>
</dbReference>
<comment type="similarity">
    <text evidence="1">Belongs to the HAD-like hydrolase superfamily.</text>
</comment>
<proteinExistence type="inferred from homology"/>
<sequence length="219" mass="24933">MIRGLIFDVDETLVYYEGYTLKSWYEEVGRPAMERLGVVLDWETFRRIVKGELSRRYVERFGIDHVEFWKAMDRANRAYRERLLREGKIKPFPDVEALGELRNLGLKLAAVSNASQDNTELVLGAFGLDKHFDVVFGKDYSYLDGVKPSPYLVNKALNALNLKPGEVLLVGDSSNDVLAGKNAGIKTVNVTRFERVDGADHYVENLWELVELVKKMLGT</sequence>
<dbReference type="AlphaFoldDB" id="I3ZRD7"/>
<dbReference type="STRING" id="163003.CL1_0056"/>
<organism evidence="2 3">
    <name type="scientific">Thermococcus cleftensis (strain DSM 27260 / KACC 17922 / CL1)</name>
    <dbReference type="NCBI Taxonomy" id="163003"/>
    <lineage>
        <taxon>Archaea</taxon>
        <taxon>Methanobacteriati</taxon>
        <taxon>Methanobacteriota</taxon>
        <taxon>Thermococci</taxon>
        <taxon>Thermococcales</taxon>
        <taxon>Thermococcaceae</taxon>
        <taxon>Thermococcus</taxon>
    </lineage>
</organism>
<evidence type="ECO:0000256" key="1">
    <source>
        <dbReference type="ARBA" id="ARBA00007958"/>
    </source>
</evidence>
<dbReference type="GeneID" id="13038712"/>
<accession>I3ZRD7</accession>
<dbReference type="SUPFAM" id="SSF56784">
    <property type="entry name" value="HAD-like"/>
    <property type="match status" value="1"/>
</dbReference>
<dbReference type="SFLD" id="SFLDS00003">
    <property type="entry name" value="Haloacid_Dehalogenase"/>
    <property type="match status" value="1"/>
</dbReference>
<dbReference type="KEGG" id="thm:CL1_0056"/>
<dbReference type="RefSeq" id="WP_014787912.1">
    <property type="nucleotide sequence ID" value="NC_018015.1"/>
</dbReference>
<name>I3ZRD7_THECF</name>
<dbReference type="PANTHER" id="PTHR43434:SF1">
    <property type="entry name" value="PHOSPHOGLYCOLATE PHOSPHATASE"/>
    <property type="match status" value="1"/>
</dbReference>
<dbReference type="GO" id="GO:0008967">
    <property type="term" value="F:phosphoglycolate phosphatase activity"/>
    <property type="evidence" value="ECO:0007669"/>
    <property type="project" value="TreeGrafter"/>
</dbReference>
<dbReference type="InterPro" id="IPR023214">
    <property type="entry name" value="HAD_sf"/>
</dbReference>
<dbReference type="GO" id="GO:0006281">
    <property type="term" value="P:DNA repair"/>
    <property type="evidence" value="ECO:0007669"/>
    <property type="project" value="TreeGrafter"/>
</dbReference>
<dbReference type="Gene3D" id="3.40.50.1000">
    <property type="entry name" value="HAD superfamily/HAD-like"/>
    <property type="match status" value="1"/>
</dbReference>
<dbReference type="InterPro" id="IPR036412">
    <property type="entry name" value="HAD-like_sf"/>
</dbReference>
<protein>
    <recommendedName>
        <fullName evidence="4">Phosphoglycolate phosphatase</fullName>
    </recommendedName>
</protein>
<dbReference type="Gene3D" id="1.10.150.240">
    <property type="entry name" value="Putative phosphatase, domain 2"/>
    <property type="match status" value="1"/>
</dbReference>
<evidence type="ECO:0000313" key="3">
    <source>
        <dbReference type="Proteomes" id="UP000006064"/>
    </source>
</evidence>
<dbReference type="Proteomes" id="UP000006064">
    <property type="component" value="Chromosome"/>
</dbReference>
<dbReference type="EMBL" id="CP003651">
    <property type="protein sequence ID" value="AFL94271.1"/>
    <property type="molecule type" value="Genomic_DNA"/>
</dbReference>
<dbReference type="HOGENOM" id="CLU_045011_19_3_2"/>
<evidence type="ECO:0000313" key="2">
    <source>
        <dbReference type="EMBL" id="AFL94271.1"/>
    </source>
</evidence>
<dbReference type="NCBIfam" id="TIGR01549">
    <property type="entry name" value="HAD-SF-IA-v1"/>
    <property type="match status" value="1"/>
</dbReference>
<reference evidence="2 3" key="1">
    <citation type="journal article" date="2012" name="J. Bacteriol.">
        <title>Complete Genome Sequence of the Hyperthermophilic Archaeon Thermococcus sp. Strain CL1, Isolated from a Paralvinella sp. Polychaete Worm Collected from a Hydrothermal Vent.</title>
        <authorList>
            <person name="Jung J.H."/>
            <person name="Holden J.F."/>
            <person name="Seo D.H."/>
            <person name="Park K.H."/>
            <person name="Shin H."/>
            <person name="Ryu S."/>
            <person name="Lee J.H."/>
            <person name="Park C.S."/>
        </authorList>
    </citation>
    <scope>NUCLEOTIDE SEQUENCE [LARGE SCALE GENOMIC DNA]</scope>
    <source>
        <strain evidence="3">DSM 27260 / KACC 17922 / CL1</strain>
    </source>
</reference>
<dbReference type="InterPro" id="IPR006439">
    <property type="entry name" value="HAD-SF_hydro_IA"/>
</dbReference>
<dbReference type="PANTHER" id="PTHR43434">
    <property type="entry name" value="PHOSPHOGLYCOLATE PHOSPHATASE"/>
    <property type="match status" value="1"/>
</dbReference>
<gene>
    <name evidence="2" type="ORF">CL1_0056</name>
</gene>
<dbReference type="Pfam" id="PF00702">
    <property type="entry name" value="Hydrolase"/>
    <property type="match status" value="1"/>
</dbReference>
<dbReference type="OrthoDB" id="115864at2157"/>
<dbReference type="InterPro" id="IPR023198">
    <property type="entry name" value="PGP-like_dom2"/>
</dbReference>